<dbReference type="InterPro" id="IPR008775">
    <property type="entry name" value="Phytyl_CoA_dOase-like"/>
</dbReference>
<evidence type="ECO:0000256" key="24">
    <source>
        <dbReference type="ARBA" id="ARBA00051909"/>
    </source>
</evidence>
<protein>
    <recommendedName>
        <fullName evidence="30">Phytanoyl-CoA dioxygenase, peroxisomal</fullName>
        <ecNumber evidence="10">1.14.11.18</ecNumber>
    </recommendedName>
    <alternativeName>
        <fullName evidence="11">Phytanic acid oxidase</fullName>
    </alternativeName>
    <alternativeName>
        <fullName evidence="12">Phytanoyl-CoA alpha-hydroxylase</fullName>
    </alternativeName>
</protein>
<evidence type="ECO:0000256" key="3">
    <source>
        <dbReference type="ARBA" id="ARBA00004872"/>
    </source>
</evidence>
<evidence type="ECO:0000256" key="28">
    <source>
        <dbReference type="ARBA" id="ARBA00052623"/>
    </source>
</evidence>
<organism evidence="31">
    <name type="scientific">Crotalus adamanteus</name>
    <name type="common">Eastern diamondback rattlesnake</name>
    <dbReference type="NCBI Taxonomy" id="8729"/>
    <lineage>
        <taxon>Eukaryota</taxon>
        <taxon>Metazoa</taxon>
        <taxon>Chordata</taxon>
        <taxon>Craniata</taxon>
        <taxon>Vertebrata</taxon>
        <taxon>Euteleostomi</taxon>
        <taxon>Lepidosauria</taxon>
        <taxon>Squamata</taxon>
        <taxon>Bifurcata</taxon>
        <taxon>Unidentata</taxon>
        <taxon>Episquamata</taxon>
        <taxon>Toxicofera</taxon>
        <taxon>Serpentes</taxon>
        <taxon>Colubroidea</taxon>
        <taxon>Viperidae</taxon>
        <taxon>Crotalinae</taxon>
        <taxon>Crotalus</taxon>
    </lineage>
</organism>
<keyword evidence="6" id="KW-0847">Vitamin C</keyword>
<name>A0A0F7Z4N9_CROAD</name>
<comment type="catalytic activity">
    <reaction evidence="26">
        <text>3-methyldodecanoyl-CoA + 2-oxoglutarate + O2 = 2-hydroxy-3-methyldodecanoyl-CoA + succinate + CO2</text>
        <dbReference type="Rhea" id="RHEA:55192"/>
        <dbReference type="ChEBI" id="CHEBI:15379"/>
        <dbReference type="ChEBI" id="CHEBI:16526"/>
        <dbReference type="ChEBI" id="CHEBI:16810"/>
        <dbReference type="ChEBI" id="CHEBI:30031"/>
        <dbReference type="ChEBI" id="CHEBI:138636"/>
        <dbReference type="ChEBI" id="CHEBI:138637"/>
    </reaction>
    <physiologicalReaction direction="left-to-right" evidence="26">
        <dbReference type="Rhea" id="RHEA:55193"/>
    </physiologicalReaction>
</comment>
<comment type="catalytic activity">
    <reaction evidence="22">
        <text>octadecanoyl-CoA + 2-oxoglutarate + O2 = 2-hydroxyoctadecanoyl-CoA + succinate + CO2</text>
        <dbReference type="Rhea" id="RHEA:54624"/>
        <dbReference type="ChEBI" id="CHEBI:15379"/>
        <dbReference type="ChEBI" id="CHEBI:16526"/>
        <dbReference type="ChEBI" id="CHEBI:16810"/>
        <dbReference type="ChEBI" id="CHEBI:30031"/>
        <dbReference type="ChEBI" id="CHEBI:57394"/>
        <dbReference type="ChEBI" id="CHEBI:74116"/>
    </reaction>
    <physiologicalReaction direction="left-to-right" evidence="22">
        <dbReference type="Rhea" id="RHEA:54625"/>
    </physiologicalReaction>
</comment>
<comment type="catalytic activity">
    <reaction evidence="21">
        <text>hexadecanoyl-CoA + 2-oxoglutarate + O2 = 2-hydroxyhexadecanoyl-CoA + succinate + CO2</text>
        <dbReference type="Rhea" id="RHEA:54596"/>
        <dbReference type="ChEBI" id="CHEBI:15379"/>
        <dbReference type="ChEBI" id="CHEBI:16526"/>
        <dbReference type="ChEBI" id="CHEBI:16810"/>
        <dbReference type="ChEBI" id="CHEBI:30031"/>
        <dbReference type="ChEBI" id="CHEBI:57379"/>
        <dbReference type="ChEBI" id="CHEBI:74115"/>
    </reaction>
    <physiologicalReaction direction="left-to-right" evidence="21">
        <dbReference type="Rhea" id="RHEA:54597"/>
    </physiologicalReaction>
</comment>
<evidence type="ECO:0000256" key="8">
    <source>
        <dbReference type="ARBA" id="ARBA00023002"/>
    </source>
</evidence>
<comment type="pathway">
    <text evidence="3">Lipid metabolism; fatty acid metabolism.</text>
</comment>
<dbReference type="EMBL" id="GBEX01002495">
    <property type="protein sequence ID" value="JAI12065.1"/>
    <property type="molecule type" value="mRNA"/>
</dbReference>
<evidence type="ECO:0000256" key="6">
    <source>
        <dbReference type="ARBA" id="ARBA00022896"/>
    </source>
</evidence>
<evidence type="ECO:0000256" key="30">
    <source>
        <dbReference type="ARBA" id="ARBA00071213"/>
    </source>
</evidence>
<comment type="catalytic activity">
    <reaction evidence="13">
        <text>tetradecanoyl-CoA + 2-oxoglutarate + O2 = 2-hydroxytetradecanoyl-CoA + succinate + CO2</text>
        <dbReference type="Rhea" id="RHEA:54632"/>
        <dbReference type="ChEBI" id="CHEBI:15379"/>
        <dbReference type="ChEBI" id="CHEBI:16526"/>
        <dbReference type="ChEBI" id="CHEBI:16810"/>
        <dbReference type="ChEBI" id="CHEBI:30031"/>
        <dbReference type="ChEBI" id="CHEBI:57385"/>
        <dbReference type="ChEBI" id="CHEBI:138300"/>
    </reaction>
    <physiologicalReaction direction="left-to-right" evidence="13">
        <dbReference type="Rhea" id="RHEA:54633"/>
    </physiologicalReaction>
</comment>
<comment type="catalytic activity">
    <reaction evidence="18">
        <text>dodecanoyl-CoA + 2-oxoglutarate + O2 = 2-hydroxydodecanoyl-CoA + succinate + CO2</text>
        <dbReference type="Rhea" id="RHEA:54628"/>
        <dbReference type="ChEBI" id="CHEBI:15379"/>
        <dbReference type="ChEBI" id="CHEBI:16526"/>
        <dbReference type="ChEBI" id="CHEBI:16810"/>
        <dbReference type="ChEBI" id="CHEBI:30031"/>
        <dbReference type="ChEBI" id="CHEBI:57375"/>
        <dbReference type="ChEBI" id="CHEBI:138299"/>
    </reaction>
    <physiologicalReaction direction="left-to-right" evidence="18">
        <dbReference type="Rhea" id="RHEA:54629"/>
    </physiologicalReaction>
</comment>
<comment type="catalytic activity">
    <reaction evidence="28">
        <text>octanoyl-CoA + 2-oxoglutarate + O2 = 2-hydroxyoctanoyl-CoA + succinate + CO2</text>
        <dbReference type="Rhea" id="RHEA:54600"/>
        <dbReference type="ChEBI" id="CHEBI:15379"/>
        <dbReference type="ChEBI" id="CHEBI:16526"/>
        <dbReference type="ChEBI" id="CHEBI:16810"/>
        <dbReference type="ChEBI" id="CHEBI:30031"/>
        <dbReference type="ChEBI" id="CHEBI:57386"/>
        <dbReference type="ChEBI" id="CHEBI:138290"/>
    </reaction>
    <physiologicalReaction direction="left-to-right" evidence="28">
        <dbReference type="Rhea" id="RHEA:54601"/>
    </physiologicalReaction>
</comment>
<reference evidence="31" key="1">
    <citation type="submission" date="2014-05" db="EMBL/GenBank/DDBJ databases">
        <title>The extremes of toxin expression variation revealed in two sympatric snake species.</title>
        <authorList>
            <person name="Margres M.J."/>
            <person name="Wray K.P."/>
            <person name="McGivern J.J."/>
            <person name="Seavy M."/>
            <person name="Sanader D."/>
            <person name="Facente J."/>
            <person name="Rokyta D.R."/>
        </authorList>
    </citation>
    <scope>NUCLEOTIDE SEQUENCE</scope>
</reference>
<comment type="cofactor">
    <cofactor evidence="2">
        <name>Fe cation</name>
        <dbReference type="ChEBI" id="CHEBI:24875"/>
    </cofactor>
</comment>
<dbReference type="GO" id="GO:0001561">
    <property type="term" value="P:fatty acid alpha-oxidation"/>
    <property type="evidence" value="ECO:0007669"/>
    <property type="project" value="InterPro"/>
</dbReference>
<dbReference type="Gene3D" id="2.60.120.620">
    <property type="entry name" value="q2cbj1_9rhob like domain"/>
    <property type="match status" value="1"/>
</dbReference>
<keyword evidence="9" id="KW-0408">Iron</keyword>
<evidence type="ECO:0000256" key="2">
    <source>
        <dbReference type="ARBA" id="ARBA00001962"/>
    </source>
</evidence>
<evidence type="ECO:0000256" key="26">
    <source>
        <dbReference type="ARBA" id="ARBA00052152"/>
    </source>
</evidence>
<dbReference type="InterPro" id="IPR047128">
    <property type="entry name" value="PhyH"/>
</dbReference>
<evidence type="ECO:0000256" key="22">
    <source>
        <dbReference type="ARBA" id="ARBA00051765"/>
    </source>
</evidence>
<accession>A0A0F7Z4N9</accession>
<keyword evidence="8" id="KW-0560">Oxidoreductase</keyword>
<evidence type="ECO:0000256" key="25">
    <source>
        <dbReference type="ARBA" id="ARBA00051952"/>
    </source>
</evidence>
<evidence type="ECO:0000256" key="12">
    <source>
        <dbReference type="ARBA" id="ARBA00034924"/>
    </source>
</evidence>
<comment type="catalytic activity">
    <reaction evidence="20">
        <text>eicosanoyl-CoA + 2-oxoglutarate + O2 = 2-hydroxyeicosanoyl-CoA + succinate + CO2</text>
        <dbReference type="Rhea" id="RHEA:54620"/>
        <dbReference type="ChEBI" id="CHEBI:15379"/>
        <dbReference type="ChEBI" id="CHEBI:16526"/>
        <dbReference type="ChEBI" id="CHEBI:16810"/>
        <dbReference type="ChEBI" id="CHEBI:30031"/>
        <dbReference type="ChEBI" id="CHEBI:57380"/>
        <dbReference type="ChEBI" id="CHEBI:138298"/>
    </reaction>
    <physiologicalReaction direction="left-to-right" evidence="20">
        <dbReference type="Rhea" id="RHEA:54621"/>
    </physiologicalReaction>
</comment>
<keyword evidence="5" id="KW-0479">Metal-binding</keyword>
<dbReference type="PANTHER" id="PTHR21308:SF1">
    <property type="entry name" value="PHYTANOYL-COA DIOXYGENASE, PEROXISOMAL"/>
    <property type="match status" value="1"/>
</dbReference>
<comment type="catalytic activity">
    <reaction evidence="27">
        <text>butanoyl-CoA + 2-oxoglutarate + O2 = 2-hydroxybutanoyl-CoA + succinate + CO2</text>
        <dbReference type="Rhea" id="RHEA:55176"/>
        <dbReference type="ChEBI" id="CHEBI:15379"/>
        <dbReference type="ChEBI" id="CHEBI:16526"/>
        <dbReference type="ChEBI" id="CHEBI:16810"/>
        <dbReference type="ChEBI" id="CHEBI:30031"/>
        <dbReference type="ChEBI" id="CHEBI:57371"/>
        <dbReference type="ChEBI" id="CHEBI:138628"/>
    </reaction>
    <physiologicalReaction direction="left-to-right" evidence="27">
        <dbReference type="Rhea" id="RHEA:55177"/>
    </physiologicalReaction>
</comment>
<evidence type="ECO:0000313" key="31">
    <source>
        <dbReference type="EMBL" id="JAI12065.1"/>
    </source>
</evidence>
<evidence type="ECO:0000256" key="1">
    <source>
        <dbReference type="ARBA" id="ARBA00001961"/>
    </source>
</evidence>
<dbReference type="GO" id="GO:0046872">
    <property type="term" value="F:metal ion binding"/>
    <property type="evidence" value="ECO:0007669"/>
    <property type="project" value="UniProtKB-KW"/>
</dbReference>
<comment type="similarity">
    <text evidence="4">Belongs to the PhyH family.</text>
</comment>
<dbReference type="EC" id="1.14.11.18" evidence="10"/>
<evidence type="ECO:0000256" key="17">
    <source>
        <dbReference type="ARBA" id="ARBA00050962"/>
    </source>
</evidence>
<comment type="catalytic activity">
    <reaction evidence="23">
        <text>3-methylhexadecanoyl-CoA + 2-oxoglutarate + O2 = 2-hydroxy-3-methylhexadecanoyl-CoA + succinate + CO2</text>
        <dbReference type="Rhea" id="RHEA:44000"/>
        <dbReference type="ChEBI" id="CHEBI:15379"/>
        <dbReference type="ChEBI" id="CHEBI:16526"/>
        <dbReference type="ChEBI" id="CHEBI:16810"/>
        <dbReference type="ChEBI" id="CHEBI:30031"/>
        <dbReference type="ChEBI" id="CHEBI:58784"/>
        <dbReference type="ChEBI" id="CHEBI:83969"/>
    </reaction>
    <physiologicalReaction direction="left-to-right" evidence="23">
        <dbReference type="Rhea" id="RHEA:44001"/>
    </physiologicalReaction>
</comment>
<evidence type="ECO:0000256" key="19">
    <source>
        <dbReference type="ARBA" id="ARBA00051163"/>
    </source>
</evidence>
<dbReference type="GO" id="GO:0031418">
    <property type="term" value="F:L-ascorbic acid binding"/>
    <property type="evidence" value="ECO:0007669"/>
    <property type="project" value="UniProtKB-KW"/>
</dbReference>
<evidence type="ECO:0000256" key="11">
    <source>
        <dbReference type="ARBA" id="ARBA00034921"/>
    </source>
</evidence>
<evidence type="ECO:0000256" key="18">
    <source>
        <dbReference type="ARBA" id="ARBA00051009"/>
    </source>
</evidence>
<comment type="catalytic activity">
    <reaction evidence="15">
        <text>hexanoyl-CoA + 2-oxoglutarate + O2 = 2-hydroxyhexanoyl-CoA + succinate + CO2</text>
        <dbReference type="Rhea" id="RHEA:55172"/>
        <dbReference type="ChEBI" id="CHEBI:15379"/>
        <dbReference type="ChEBI" id="CHEBI:16526"/>
        <dbReference type="ChEBI" id="CHEBI:16810"/>
        <dbReference type="ChEBI" id="CHEBI:30031"/>
        <dbReference type="ChEBI" id="CHEBI:62620"/>
        <dbReference type="ChEBI" id="CHEBI:138630"/>
    </reaction>
    <physiologicalReaction direction="left-to-right" evidence="15">
        <dbReference type="Rhea" id="RHEA:55173"/>
    </physiologicalReaction>
</comment>
<evidence type="ECO:0000256" key="10">
    <source>
        <dbReference type="ARBA" id="ARBA00034809"/>
    </source>
</evidence>
<dbReference type="GO" id="GO:0005777">
    <property type="term" value="C:peroxisome"/>
    <property type="evidence" value="ECO:0007669"/>
    <property type="project" value="UniProtKB-ARBA"/>
</dbReference>
<dbReference type="PANTHER" id="PTHR21308">
    <property type="entry name" value="PHYTANOYL-COA ALPHA-HYDROXYLASE"/>
    <property type="match status" value="1"/>
</dbReference>
<comment type="cofactor">
    <cofactor evidence="29">
        <name>ATP</name>
        <dbReference type="ChEBI" id="CHEBI:30616"/>
    </cofactor>
</comment>
<dbReference type="AlphaFoldDB" id="A0A0F7Z4N9"/>
<comment type="catalytic activity">
    <reaction evidence="24">
        <text>3-methylnonanoyl-CoA + 2-oxoglutarate + O2 = 2-hydroxy-3-methylnonanoyl-CoA + succinate + CO2</text>
        <dbReference type="Rhea" id="RHEA:55180"/>
        <dbReference type="ChEBI" id="CHEBI:15379"/>
        <dbReference type="ChEBI" id="CHEBI:16526"/>
        <dbReference type="ChEBI" id="CHEBI:16810"/>
        <dbReference type="ChEBI" id="CHEBI:30031"/>
        <dbReference type="ChEBI" id="CHEBI:138633"/>
        <dbReference type="ChEBI" id="CHEBI:138634"/>
    </reaction>
    <physiologicalReaction direction="left-to-right" evidence="24">
        <dbReference type="Rhea" id="RHEA:55181"/>
    </physiologicalReaction>
</comment>
<evidence type="ECO:0000256" key="5">
    <source>
        <dbReference type="ARBA" id="ARBA00022723"/>
    </source>
</evidence>
<dbReference type="FunFam" id="2.60.120.620:FF:000012">
    <property type="entry name" value="Phytanoyl-CoA dioxygenase, peroxisomal"/>
    <property type="match status" value="1"/>
</dbReference>
<comment type="catalytic activity">
    <reaction evidence="25">
        <text>3-methylundecanoyl-CoA + 2-oxoglutarate + O2 = 2-hydroxy-3-methylundecanoyl-CoA + succinate + CO2</text>
        <dbReference type="Rhea" id="RHEA:55184"/>
        <dbReference type="ChEBI" id="CHEBI:15379"/>
        <dbReference type="ChEBI" id="CHEBI:16526"/>
        <dbReference type="ChEBI" id="CHEBI:16810"/>
        <dbReference type="ChEBI" id="CHEBI:30031"/>
        <dbReference type="ChEBI" id="CHEBI:84183"/>
        <dbReference type="ChEBI" id="CHEBI:138632"/>
    </reaction>
    <physiologicalReaction direction="left-to-right" evidence="25">
        <dbReference type="Rhea" id="RHEA:55185"/>
    </physiologicalReaction>
</comment>
<dbReference type="SUPFAM" id="SSF51197">
    <property type="entry name" value="Clavaminate synthase-like"/>
    <property type="match status" value="1"/>
</dbReference>
<keyword evidence="7 31" id="KW-0223">Dioxygenase</keyword>
<comment type="catalytic activity">
    <reaction evidence="16">
        <text>decanoyl-CoA + 2-oxoglutarate + O2 = 2-hydroxydecanoyl-CoA + succinate + CO2</text>
        <dbReference type="Rhea" id="RHEA:54604"/>
        <dbReference type="ChEBI" id="CHEBI:15379"/>
        <dbReference type="ChEBI" id="CHEBI:16526"/>
        <dbReference type="ChEBI" id="CHEBI:16810"/>
        <dbReference type="ChEBI" id="CHEBI:30031"/>
        <dbReference type="ChEBI" id="CHEBI:61430"/>
        <dbReference type="ChEBI" id="CHEBI:138292"/>
    </reaction>
    <physiologicalReaction direction="left-to-right" evidence="16">
        <dbReference type="Rhea" id="RHEA:54605"/>
    </physiologicalReaction>
</comment>
<evidence type="ECO:0000256" key="4">
    <source>
        <dbReference type="ARBA" id="ARBA00005830"/>
    </source>
</evidence>
<dbReference type="GO" id="GO:0048244">
    <property type="term" value="F:phytanoyl-CoA dioxygenase activity"/>
    <property type="evidence" value="ECO:0007669"/>
    <property type="project" value="UniProtKB-EC"/>
</dbReference>
<comment type="catalytic activity">
    <reaction evidence="17">
        <text>phytanoyl-CoA + 2-oxoglutarate + O2 = 2-hydroxyphytanoyl-CoA + succinate + CO2</text>
        <dbReference type="Rhea" id="RHEA:16065"/>
        <dbReference type="ChEBI" id="CHEBI:15379"/>
        <dbReference type="ChEBI" id="CHEBI:16526"/>
        <dbReference type="ChEBI" id="CHEBI:16810"/>
        <dbReference type="ChEBI" id="CHEBI:30031"/>
        <dbReference type="ChEBI" id="CHEBI:57334"/>
        <dbReference type="ChEBI" id="CHEBI:57391"/>
        <dbReference type="EC" id="1.14.11.18"/>
    </reaction>
    <physiologicalReaction direction="left-to-right" evidence="17">
        <dbReference type="Rhea" id="RHEA:16066"/>
    </physiologicalReaction>
</comment>
<evidence type="ECO:0000256" key="14">
    <source>
        <dbReference type="ARBA" id="ARBA00050439"/>
    </source>
</evidence>
<evidence type="ECO:0000256" key="21">
    <source>
        <dbReference type="ARBA" id="ARBA00051373"/>
    </source>
</evidence>
<sequence>MESLANQPSAPLRLGILLRHLVPHAGFTPFPTSAQVGPATCLTQFRYTLDNSILTLEQRRFYEDNGYLLIKNLVADEDIDRFGEEFVKICRKEVEVPGITIMKDIAIAKSAVNENTVSKLQDLTWNEELFRYCTLPQIVKYVECFTGPDIMAMHTMLINKPPDTGKKTSRHPLHQDLHYFAFRPADRIVCAWTAMQRVDQRNGCLVVLPGSHKGCLKEHKYPDWKDGVNKMYHGIHDYDKSLPRVHLPMEKGDTVFFHPLIIHGSGRNRTEGFRKAISCHYASSDCYYINIKGTSQENIEKEIEEIARRRYALGGSSFTLKDASMIRSRLVKGKRKNL</sequence>
<evidence type="ECO:0000256" key="7">
    <source>
        <dbReference type="ARBA" id="ARBA00022964"/>
    </source>
</evidence>
<evidence type="ECO:0000256" key="16">
    <source>
        <dbReference type="ARBA" id="ARBA00050820"/>
    </source>
</evidence>
<dbReference type="Pfam" id="PF05721">
    <property type="entry name" value="PhyH"/>
    <property type="match status" value="1"/>
</dbReference>
<comment type="cofactor">
    <cofactor evidence="1">
        <name>L-ascorbate</name>
        <dbReference type="ChEBI" id="CHEBI:38290"/>
    </cofactor>
</comment>
<comment type="catalytic activity">
    <reaction evidence="14">
        <text>3-methylbutanoyl-CoA + 2-oxoglutarate + O2 = 2-hydroxy-3-methylbutanoyl-CoA + succinate + CO2</text>
        <dbReference type="Rhea" id="RHEA:54612"/>
        <dbReference type="ChEBI" id="CHEBI:15379"/>
        <dbReference type="ChEBI" id="CHEBI:16526"/>
        <dbReference type="ChEBI" id="CHEBI:16810"/>
        <dbReference type="ChEBI" id="CHEBI:30031"/>
        <dbReference type="ChEBI" id="CHEBI:57345"/>
        <dbReference type="ChEBI" id="CHEBI:138296"/>
    </reaction>
    <physiologicalReaction direction="left-to-right" evidence="14">
        <dbReference type="Rhea" id="RHEA:54613"/>
    </physiologicalReaction>
</comment>
<evidence type="ECO:0000256" key="23">
    <source>
        <dbReference type="ARBA" id="ARBA00051796"/>
    </source>
</evidence>
<evidence type="ECO:0000256" key="13">
    <source>
        <dbReference type="ARBA" id="ARBA00050314"/>
    </source>
</evidence>
<evidence type="ECO:0000256" key="9">
    <source>
        <dbReference type="ARBA" id="ARBA00023004"/>
    </source>
</evidence>
<comment type="catalytic activity">
    <reaction evidence="19">
        <text>heptadecanoyl-CoA + 2-oxoglutarate + O2 = 2-hydroxyheptadecanoyl-CoA + succinate + CO2</text>
        <dbReference type="Rhea" id="RHEA:54616"/>
        <dbReference type="ChEBI" id="CHEBI:15379"/>
        <dbReference type="ChEBI" id="CHEBI:16526"/>
        <dbReference type="ChEBI" id="CHEBI:16810"/>
        <dbReference type="ChEBI" id="CHEBI:30031"/>
        <dbReference type="ChEBI" id="CHEBI:74307"/>
        <dbReference type="ChEBI" id="CHEBI:138297"/>
    </reaction>
    <physiologicalReaction direction="left-to-right" evidence="19">
        <dbReference type="Rhea" id="RHEA:54617"/>
    </physiologicalReaction>
</comment>
<evidence type="ECO:0000256" key="20">
    <source>
        <dbReference type="ARBA" id="ARBA00051281"/>
    </source>
</evidence>
<evidence type="ECO:0000256" key="15">
    <source>
        <dbReference type="ARBA" id="ARBA00050601"/>
    </source>
</evidence>
<evidence type="ECO:0000256" key="29">
    <source>
        <dbReference type="ARBA" id="ARBA00053028"/>
    </source>
</evidence>
<proteinExistence type="evidence at transcript level"/>
<evidence type="ECO:0000256" key="27">
    <source>
        <dbReference type="ARBA" id="ARBA00052528"/>
    </source>
</evidence>